<gene>
    <name evidence="10" type="ORF">RBATCC27255_00007</name>
</gene>
<dbReference type="Gene3D" id="1.20.1260.30">
    <property type="match status" value="1"/>
</dbReference>
<comment type="similarity">
    <text evidence="1">Belongs to the N(4)/N(6)-methyltransferase family.</text>
</comment>
<evidence type="ECO:0000313" key="10">
    <source>
        <dbReference type="EMBL" id="PKD32825.1"/>
    </source>
</evidence>
<evidence type="ECO:0000313" key="11">
    <source>
        <dbReference type="Proteomes" id="UP000233425"/>
    </source>
</evidence>
<dbReference type="InterPro" id="IPR022749">
    <property type="entry name" value="D12N6_MeTrfase_N"/>
</dbReference>
<keyword evidence="11" id="KW-1185">Reference proteome</keyword>
<dbReference type="Gene3D" id="3.40.50.150">
    <property type="entry name" value="Vaccinia Virus protein VP39"/>
    <property type="match status" value="1"/>
</dbReference>
<evidence type="ECO:0000256" key="3">
    <source>
        <dbReference type="ARBA" id="ARBA00022603"/>
    </source>
</evidence>
<evidence type="ECO:0000256" key="1">
    <source>
        <dbReference type="ARBA" id="ARBA00006594"/>
    </source>
</evidence>
<comment type="caution">
    <text evidence="10">The sequence shown here is derived from an EMBL/GenBank/DDBJ whole genome shotgun (WGS) entry which is preliminary data.</text>
</comment>
<dbReference type="PANTHER" id="PTHR42933">
    <property type="entry name" value="SLR6095 PROTEIN"/>
    <property type="match status" value="1"/>
</dbReference>
<feature type="domain" description="N6 adenine-specific DNA methyltransferase N-terminal" evidence="9">
    <location>
        <begin position="14"/>
        <end position="165"/>
    </location>
</feature>
<dbReference type="EC" id="2.1.1.72" evidence="2"/>
<comment type="catalytic activity">
    <reaction evidence="7">
        <text>a 2'-deoxyadenosine in DNA + S-adenosyl-L-methionine = an N(6)-methyl-2'-deoxyadenosine in DNA + S-adenosyl-L-homocysteine + H(+)</text>
        <dbReference type="Rhea" id="RHEA:15197"/>
        <dbReference type="Rhea" id="RHEA-COMP:12418"/>
        <dbReference type="Rhea" id="RHEA-COMP:12419"/>
        <dbReference type="ChEBI" id="CHEBI:15378"/>
        <dbReference type="ChEBI" id="CHEBI:57856"/>
        <dbReference type="ChEBI" id="CHEBI:59789"/>
        <dbReference type="ChEBI" id="CHEBI:90615"/>
        <dbReference type="ChEBI" id="CHEBI:90616"/>
        <dbReference type="EC" id="2.1.1.72"/>
    </reaction>
</comment>
<dbReference type="GO" id="GO:0003677">
    <property type="term" value="F:DNA binding"/>
    <property type="evidence" value="ECO:0007669"/>
    <property type="project" value="InterPro"/>
</dbReference>
<feature type="domain" description="DNA methylase adenine-specific" evidence="8">
    <location>
        <begin position="178"/>
        <end position="482"/>
    </location>
</feature>
<dbReference type="EMBL" id="NNSR01000004">
    <property type="protein sequence ID" value="PKD32825.1"/>
    <property type="molecule type" value="Genomic_DNA"/>
</dbReference>
<proteinExistence type="inferred from homology"/>
<dbReference type="GO" id="GO:0009007">
    <property type="term" value="F:site-specific DNA-methyltransferase (adenine-specific) activity"/>
    <property type="evidence" value="ECO:0007669"/>
    <property type="project" value="UniProtKB-EC"/>
</dbReference>
<keyword evidence="4 10" id="KW-0808">Transferase</keyword>
<dbReference type="RefSeq" id="WP_101028200.1">
    <property type="nucleotide sequence ID" value="NZ_CABMMZ010000004.1"/>
</dbReference>
<dbReference type="Pfam" id="PF12161">
    <property type="entry name" value="HsdM_N"/>
    <property type="match status" value="1"/>
</dbReference>
<dbReference type="InterPro" id="IPR038333">
    <property type="entry name" value="T1MK-like_N_sf"/>
</dbReference>
<dbReference type="InterPro" id="IPR003356">
    <property type="entry name" value="DNA_methylase_A-5"/>
</dbReference>
<dbReference type="NCBIfam" id="TIGR00497">
    <property type="entry name" value="hsdM"/>
    <property type="match status" value="1"/>
</dbReference>
<dbReference type="GO" id="GO:0009307">
    <property type="term" value="P:DNA restriction-modification system"/>
    <property type="evidence" value="ECO:0007669"/>
    <property type="project" value="UniProtKB-KW"/>
</dbReference>
<keyword evidence="6" id="KW-0680">Restriction system</keyword>
<keyword evidence="3 10" id="KW-0489">Methyltransferase</keyword>
<accession>A0A2N0V0W0</accession>
<evidence type="ECO:0000256" key="5">
    <source>
        <dbReference type="ARBA" id="ARBA00022691"/>
    </source>
</evidence>
<dbReference type="SUPFAM" id="SSF53335">
    <property type="entry name" value="S-adenosyl-L-methionine-dependent methyltransferases"/>
    <property type="match status" value="1"/>
</dbReference>
<dbReference type="InterPro" id="IPR051537">
    <property type="entry name" value="DNA_Adenine_Mtase"/>
</dbReference>
<organism evidence="10 11">
    <name type="scientific">Ruminococcus bromii</name>
    <dbReference type="NCBI Taxonomy" id="40518"/>
    <lineage>
        <taxon>Bacteria</taxon>
        <taxon>Bacillati</taxon>
        <taxon>Bacillota</taxon>
        <taxon>Clostridia</taxon>
        <taxon>Eubacteriales</taxon>
        <taxon>Oscillospiraceae</taxon>
        <taxon>Ruminococcus</taxon>
    </lineage>
</organism>
<protein>
    <recommendedName>
        <fullName evidence="2">site-specific DNA-methyltransferase (adenine-specific)</fullName>
        <ecNumber evidence="2">2.1.1.72</ecNumber>
    </recommendedName>
</protein>
<dbReference type="Pfam" id="PF02384">
    <property type="entry name" value="N6_Mtase"/>
    <property type="match status" value="1"/>
</dbReference>
<dbReference type="GO" id="GO:0032259">
    <property type="term" value="P:methylation"/>
    <property type="evidence" value="ECO:0007669"/>
    <property type="project" value="UniProtKB-KW"/>
</dbReference>
<dbReference type="AlphaFoldDB" id="A0A2N0V0W0"/>
<dbReference type="Proteomes" id="UP000233425">
    <property type="component" value="Unassembled WGS sequence"/>
</dbReference>
<sequence>MTEKNTYQSQANELSNKLWAIANDLRGNMDSSKFKNYILGIIFYRYLSERTESYMNDLLKNDGITYEEAYADEKFRSTVEKWSVNSLGYIMKPQYLYRNLIDKINKRSFSVEDFEKAISELTGSTMGQESEPDFTGLFNDMKLQDPDLGDAVSERTELISKVMSRIADIDFMLNESQFDVLGTAYMILIGLFASDAGKKGGEFFTPTGPSKLCAILATIGLDEAKTVGDCTCGSASMLLEVKKHLSSGKVGHFYGQENNASTYNLARMNMLMHDIEYQRFDIYKGDTLKNDCYGDVKMTVQVCNPPYSLKWSADKSFEEDPRYSGAGKLAPKSHADFAFLEHMIYHMDPDDGRIAVLLPHGVLFRGGAEEVIRKYIVKDLNKLDAVIGLPANLFHGTSIPVCLLVLKSKRNGNSGNILFIDASKEFTPGKNQNTLEDKHIEKIVNAYKERKDIDKFCHVALMEEIEENGYNMNIPRYVDTFEPEPEIDLNEVAAEIRKLQAEIKDIDAQLKPYFDELGLDFPFGEEGK</sequence>
<name>A0A2N0V0W0_9FIRM</name>
<evidence type="ECO:0000256" key="7">
    <source>
        <dbReference type="ARBA" id="ARBA00047942"/>
    </source>
</evidence>
<evidence type="ECO:0000259" key="9">
    <source>
        <dbReference type="Pfam" id="PF12161"/>
    </source>
</evidence>
<evidence type="ECO:0000259" key="8">
    <source>
        <dbReference type="Pfam" id="PF02384"/>
    </source>
</evidence>
<evidence type="ECO:0000256" key="6">
    <source>
        <dbReference type="ARBA" id="ARBA00022747"/>
    </source>
</evidence>
<dbReference type="InterPro" id="IPR004546">
    <property type="entry name" value="Restrct_endonuc_T1M"/>
</dbReference>
<keyword evidence="5" id="KW-0949">S-adenosyl-L-methionine</keyword>
<reference evidence="10" key="1">
    <citation type="journal article" date="2018" name="Environ. Microbiol.">
        <title>Sporulation capability and amylosome conservation among diverse human colonic and rumen isolates of the keystone starch-degrader Ruminococcus bromii.</title>
        <authorList>
            <person name="Mukhopadhya I."/>
            <person name="Morais S."/>
            <person name="Laverde-Gomez J."/>
            <person name="Sheridan P.O."/>
            <person name="Walker A.W."/>
            <person name="Kelly W."/>
            <person name="Klieve A.V."/>
            <person name="Ouwerkerk D."/>
            <person name="Duncan S.H."/>
            <person name="Louis P."/>
            <person name="Koropatkin N."/>
            <person name="Cockburn D."/>
            <person name="Kibler R."/>
            <person name="Cooper P.J."/>
            <person name="Sandoval C."/>
            <person name="Crost E."/>
            <person name="Juge N."/>
            <person name="Bayer E.A."/>
            <person name="Flint H.J."/>
        </authorList>
    </citation>
    <scope>NUCLEOTIDE SEQUENCE [LARGE SCALE GENOMIC DNA]</scope>
    <source>
        <strain evidence="10">ATCC 27255</strain>
    </source>
</reference>
<evidence type="ECO:0000256" key="4">
    <source>
        <dbReference type="ARBA" id="ARBA00022679"/>
    </source>
</evidence>
<dbReference type="GO" id="GO:0008170">
    <property type="term" value="F:N-methyltransferase activity"/>
    <property type="evidence" value="ECO:0007669"/>
    <property type="project" value="InterPro"/>
</dbReference>
<evidence type="ECO:0000256" key="2">
    <source>
        <dbReference type="ARBA" id="ARBA00011900"/>
    </source>
</evidence>
<dbReference type="InterPro" id="IPR029063">
    <property type="entry name" value="SAM-dependent_MTases_sf"/>
</dbReference>
<dbReference type="PANTHER" id="PTHR42933:SF1">
    <property type="entry name" value="SITE-SPECIFIC DNA-METHYLTRANSFERASE (ADENINE-SPECIFIC)"/>
    <property type="match status" value="1"/>
</dbReference>